<organism evidence="2 3">
    <name type="scientific">Cardiobacterium valvarum</name>
    <dbReference type="NCBI Taxonomy" id="194702"/>
    <lineage>
        <taxon>Bacteria</taxon>
        <taxon>Pseudomonadati</taxon>
        <taxon>Pseudomonadota</taxon>
        <taxon>Gammaproteobacteria</taxon>
        <taxon>Cardiobacteriales</taxon>
        <taxon>Cardiobacteriaceae</taxon>
        <taxon>Cardiobacterium</taxon>
    </lineage>
</organism>
<feature type="transmembrane region" description="Helical" evidence="1">
    <location>
        <begin position="62"/>
        <end position="82"/>
    </location>
</feature>
<keyword evidence="1" id="KW-0812">Transmembrane</keyword>
<name>A0A381EFL6_9GAMM</name>
<gene>
    <name evidence="2" type="ORF">NCTC13294_02487</name>
</gene>
<evidence type="ECO:0000313" key="2">
    <source>
        <dbReference type="EMBL" id="SUX25547.1"/>
    </source>
</evidence>
<dbReference type="EMBL" id="UFUW01000001">
    <property type="protein sequence ID" value="SUX25547.1"/>
    <property type="molecule type" value="Genomic_DNA"/>
</dbReference>
<keyword evidence="3" id="KW-1185">Reference proteome</keyword>
<proteinExistence type="predicted"/>
<dbReference type="AlphaFoldDB" id="A0A381EFL6"/>
<reference evidence="2 3" key="1">
    <citation type="submission" date="2018-06" db="EMBL/GenBank/DDBJ databases">
        <authorList>
            <consortium name="Pathogen Informatics"/>
            <person name="Doyle S."/>
        </authorList>
    </citation>
    <scope>NUCLEOTIDE SEQUENCE [LARGE SCALE GENOMIC DNA]</scope>
    <source>
        <strain evidence="2 3">NCTC13294</strain>
    </source>
</reference>
<accession>A0A381EFL6</accession>
<keyword evidence="1" id="KW-0472">Membrane</keyword>
<sequence length="205" mass="24567">MPYNETIICYLTEIHSGIREKITLPINALDNRKKALVFIEKYAISGFLYAAGKIQNHIKWQWLKWAALLFPVYLALAALIYLGDKDAINAFFYRLFEWLHIPVRSPHGWNYSAFLALLFALLQTGIMTKYRRHLYWLRRYIYYQHPLRIYFLILLGFPIMVFLLFLFIYLRICSILPRSVRKYYACWKQKICFLRRPYCAIAPSC</sequence>
<dbReference type="RefSeq" id="WP_147293524.1">
    <property type="nucleotide sequence ID" value="NZ_JBHLZC010000001.1"/>
</dbReference>
<feature type="transmembrane region" description="Helical" evidence="1">
    <location>
        <begin position="149"/>
        <end position="170"/>
    </location>
</feature>
<keyword evidence="1" id="KW-1133">Transmembrane helix</keyword>
<evidence type="ECO:0000256" key="1">
    <source>
        <dbReference type="SAM" id="Phobius"/>
    </source>
</evidence>
<dbReference type="Proteomes" id="UP000254572">
    <property type="component" value="Unassembled WGS sequence"/>
</dbReference>
<evidence type="ECO:0000313" key="3">
    <source>
        <dbReference type="Proteomes" id="UP000254572"/>
    </source>
</evidence>
<protein>
    <submittedName>
        <fullName evidence="2">Uncharacterized protein</fullName>
    </submittedName>
</protein>
<feature type="transmembrane region" description="Helical" evidence="1">
    <location>
        <begin position="108"/>
        <end position="128"/>
    </location>
</feature>